<sequence length="456" mass="48362">MSLNMFLDQSETQASTASSFCRGHIEGMEAIKTGIDQFVAEAGLKGRTYDSAKQYFQTIYIPLANGVILIAETLEKAINKLPEQYQADVDSNSLQEEVLRSQIQRLNNLAMDMETLTHTSNLPALGIANRGIVDSLHSQAQDSQMKLDKLIAFDGASAQIFSELDGLFSNVESGLKAVASGQGFNARTGSFDVSAIDNSWIKPINISYDAFMVGNIDSKMPNLNAQDIAYLQNYAAEHPDEDVPESWQTWLINMIQGGYGYVGQYSADITSLISLGVVKFGGIRTVLEALARSDGPNPFVIVNQAGKGPAIVQNGLKIGKFAKGLGPALSVVGFGLGVADDMMNDGKTLGQATTHSGTSTLIGVGGAMAGSALTTTALVALGVSNPVGWAVLGGAAVGFVAVQGFEYLYDNNVLGIKDGLDWTGDKIDQGLNWAGEKIGEGVEAIGNALNPMNWSW</sequence>
<dbReference type="Proteomes" id="UP000533953">
    <property type="component" value="Unassembled WGS sequence"/>
</dbReference>
<evidence type="ECO:0000313" key="3">
    <source>
        <dbReference type="EMBL" id="MBC1492949.1"/>
    </source>
</evidence>
<evidence type="ECO:0000259" key="2">
    <source>
        <dbReference type="PROSITE" id="PS51756"/>
    </source>
</evidence>
<evidence type="ECO:0000256" key="1">
    <source>
        <dbReference type="ARBA" id="ARBA00034117"/>
    </source>
</evidence>
<dbReference type="EMBL" id="JAASTX010000022">
    <property type="protein sequence ID" value="MBC1492949.1"/>
    <property type="molecule type" value="Genomic_DNA"/>
</dbReference>
<evidence type="ECO:0000313" key="4">
    <source>
        <dbReference type="Proteomes" id="UP000533953"/>
    </source>
</evidence>
<gene>
    <name evidence="3" type="ORF">HCI99_14095</name>
</gene>
<name>A0A7X1CD12_9LIST</name>
<comment type="similarity">
    <text evidence="1">In the N-terminal section; belongs to the LXG family.</text>
</comment>
<dbReference type="PANTHER" id="PTHR34976:SF1">
    <property type="entry name" value="TOXIN BC_0920"/>
    <property type="match status" value="1"/>
</dbReference>
<accession>A0A7X1CD12</accession>
<dbReference type="Pfam" id="PF04740">
    <property type="entry name" value="LXG"/>
    <property type="match status" value="1"/>
</dbReference>
<dbReference type="PROSITE" id="PS51756">
    <property type="entry name" value="LXG"/>
    <property type="match status" value="1"/>
</dbReference>
<feature type="domain" description="LXG" evidence="2">
    <location>
        <begin position="1"/>
        <end position="221"/>
    </location>
</feature>
<dbReference type="PANTHER" id="PTHR34976">
    <property type="entry name" value="RIBONUCLEASE YQCG-RELATED"/>
    <property type="match status" value="1"/>
</dbReference>
<dbReference type="RefSeq" id="WP_185418104.1">
    <property type="nucleotide sequence ID" value="NZ_JAASTX010000022.1"/>
</dbReference>
<protein>
    <recommendedName>
        <fullName evidence="2">LXG domain-containing protein</fullName>
    </recommendedName>
</protein>
<organism evidence="3 4">
    <name type="scientific">Listeria booriae</name>
    <dbReference type="NCBI Taxonomy" id="1552123"/>
    <lineage>
        <taxon>Bacteria</taxon>
        <taxon>Bacillati</taxon>
        <taxon>Bacillota</taxon>
        <taxon>Bacilli</taxon>
        <taxon>Bacillales</taxon>
        <taxon>Listeriaceae</taxon>
        <taxon>Listeria</taxon>
    </lineage>
</organism>
<proteinExistence type="inferred from homology"/>
<dbReference type="InterPro" id="IPR051768">
    <property type="entry name" value="Bact_secretion_toxin"/>
</dbReference>
<comment type="caution">
    <text evidence="3">The sequence shown here is derived from an EMBL/GenBank/DDBJ whole genome shotgun (WGS) entry which is preliminary data.</text>
</comment>
<dbReference type="AlphaFoldDB" id="A0A7X1CD12"/>
<reference evidence="3 4" key="1">
    <citation type="submission" date="2020-03" db="EMBL/GenBank/DDBJ databases">
        <title>Soil Listeria distribution.</title>
        <authorList>
            <person name="Liao J."/>
            <person name="Wiedmann M."/>
        </authorList>
    </citation>
    <scope>NUCLEOTIDE SEQUENCE [LARGE SCALE GENOMIC DNA]</scope>
    <source>
        <strain evidence="3 4">FSL L7-1547</strain>
    </source>
</reference>
<dbReference type="InterPro" id="IPR006829">
    <property type="entry name" value="LXG_dom"/>
</dbReference>